<dbReference type="EMBL" id="JACGWL010000002">
    <property type="protein sequence ID" value="KAK4408088.1"/>
    <property type="molecule type" value="Genomic_DNA"/>
</dbReference>
<dbReference type="Pfam" id="PF25597">
    <property type="entry name" value="SH3_retrovirus"/>
    <property type="match status" value="1"/>
</dbReference>
<reference evidence="2" key="1">
    <citation type="submission" date="2020-06" db="EMBL/GenBank/DDBJ databases">
        <authorList>
            <person name="Li T."/>
            <person name="Hu X."/>
            <person name="Zhang T."/>
            <person name="Song X."/>
            <person name="Zhang H."/>
            <person name="Dai N."/>
            <person name="Sheng W."/>
            <person name="Hou X."/>
            <person name="Wei L."/>
        </authorList>
    </citation>
    <scope>NUCLEOTIDE SEQUENCE</scope>
    <source>
        <strain evidence="2">K16</strain>
        <tissue evidence="2">Leaf</tissue>
    </source>
</reference>
<comment type="caution">
    <text evidence="2">The sequence shown here is derived from an EMBL/GenBank/DDBJ whole genome shotgun (WGS) entry which is preliminary data.</text>
</comment>
<dbReference type="CDD" id="cd09272">
    <property type="entry name" value="RNase_HI_RT_Ty1"/>
    <property type="match status" value="1"/>
</dbReference>
<dbReference type="AlphaFoldDB" id="A0AAE1XAX4"/>
<dbReference type="PANTHER" id="PTHR11439">
    <property type="entry name" value="GAG-POL-RELATED RETROTRANSPOSON"/>
    <property type="match status" value="1"/>
</dbReference>
<dbReference type="Proteomes" id="UP001289374">
    <property type="component" value="Unassembled WGS sequence"/>
</dbReference>
<accession>A0AAE1XAX4</accession>
<dbReference type="PANTHER" id="PTHR11439:SF491">
    <property type="entry name" value="INTEGRASE CATALYTIC DOMAIN-CONTAINING PROTEIN"/>
    <property type="match status" value="1"/>
</dbReference>
<evidence type="ECO:0000313" key="2">
    <source>
        <dbReference type="EMBL" id="KAK4408088.1"/>
    </source>
</evidence>
<organism evidence="2 3">
    <name type="scientific">Sesamum angolense</name>
    <dbReference type="NCBI Taxonomy" id="2727404"/>
    <lineage>
        <taxon>Eukaryota</taxon>
        <taxon>Viridiplantae</taxon>
        <taxon>Streptophyta</taxon>
        <taxon>Embryophyta</taxon>
        <taxon>Tracheophyta</taxon>
        <taxon>Spermatophyta</taxon>
        <taxon>Magnoliopsida</taxon>
        <taxon>eudicotyledons</taxon>
        <taxon>Gunneridae</taxon>
        <taxon>Pentapetalae</taxon>
        <taxon>asterids</taxon>
        <taxon>lamiids</taxon>
        <taxon>Lamiales</taxon>
        <taxon>Pedaliaceae</taxon>
        <taxon>Sesamum</taxon>
    </lineage>
</organism>
<feature type="domain" description="Retroviral polymerase SH3-like" evidence="1">
    <location>
        <begin position="18"/>
        <end position="53"/>
    </location>
</feature>
<evidence type="ECO:0000313" key="3">
    <source>
        <dbReference type="Proteomes" id="UP001289374"/>
    </source>
</evidence>
<evidence type="ECO:0000259" key="1">
    <source>
        <dbReference type="Pfam" id="PF25597"/>
    </source>
</evidence>
<dbReference type="InterPro" id="IPR057670">
    <property type="entry name" value="SH3_retrovirus"/>
</dbReference>
<reference evidence="2" key="2">
    <citation type="journal article" date="2024" name="Plant">
        <title>Genomic evolution and insights into agronomic trait innovations of Sesamum species.</title>
        <authorList>
            <person name="Miao H."/>
            <person name="Wang L."/>
            <person name="Qu L."/>
            <person name="Liu H."/>
            <person name="Sun Y."/>
            <person name="Le M."/>
            <person name="Wang Q."/>
            <person name="Wei S."/>
            <person name="Zheng Y."/>
            <person name="Lin W."/>
            <person name="Duan Y."/>
            <person name="Cao H."/>
            <person name="Xiong S."/>
            <person name="Wang X."/>
            <person name="Wei L."/>
            <person name="Li C."/>
            <person name="Ma Q."/>
            <person name="Ju M."/>
            <person name="Zhao R."/>
            <person name="Li G."/>
            <person name="Mu C."/>
            <person name="Tian Q."/>
            <person name="Mei H."/>
            <person name="Zhang T."/>
            <person name="Gao T."/>
            <person name="Zhang H."/>
        </authorList>
    </citation>
    <scope>NUCLEOTIDE SEQUENCE</scope>
    <source>
        <strain evidence="2">K16</strain>
    </source>
</reference>
<protein>
    <submittedName>
        <fullName evidence="2">Retrovirus-related Pol polyprotein from transposon TNT 1-94</fullName>
    </submittedName>
</protein>
<keyword evidence="3" id="KW-1185">Reference proteome</keyword>
<gene>
    <name evidence="2" type="ORF">Sango_0389800</name>
</gene>
<proteinExistence type="predicted"/>
<name>A0AAE1XAX4_9LAMI</name>
<sequence length="168" mass="18781">MSREDSDVNLSSLRIFGCSAFALSHGDKLDPRSQKCIFIGYPDGVKGYRLWLRSQPGVKLMGYVDSNYANDRDSRRSTTSYVFTLCGACISWKYQLQNIVALSTTEAEYIAITEAFKEALWLEGPRSPLGCDDHQDLPPLDLVQEPLWLRLILAFVAVVDLALSGLDL</sequence>